<keyword evidence="9" id="KW-0067">ATP-binding</keyword>
<feature type="binding site" evidence="13">
    <location>
        <position position="771"/>
    </location>
    <ligand>
        <name>substrate</name>
    </ligand>
</feature>
<feature type="binding site" evidence="13">
    <location>
        <position position="772"/>
    </location>
    <ligand>
        <name>substrate</name>
    </ligand>
</feature>
<dbReference type="NCBIfam" id="NF004531">
    <property type="entry name" value="PRK05878.1"/>
    <property type="match status" value="1"/>
</dbReference>
<dbReference type="InterPro" id="IPR002192">
    <property type="entry name" value="PPDK_AMP/ATP-bd"/>
</dbReference>
<evidence type="ECO:0000256" key="7">
    <source>
        <dbReference type="ARBA" id="ARBA00022741"/>
    </source>
</evidence>
<evidence type="ECO:0000256" key="13">
    <source>
        <dbReference type="PIRSR" id="PIRSR000853-2"/>
    </source>
</evidence>
<sequence>MDNKIYRFEDGNAKQKHLLGGKGAGLTAMTQMGLPVPPGFTITTRVCREYYEKGRELPFDVWNAVLSEIKVLEEKLNKVFGSKDNPLLLSVRSGAPLSMPGMMDTILNLGLNDDTVEGLAKLTNNDRFAWDSYRRFLQSFGKVVLDVPGDLFEETIAHKKVLLAIKDDSSFTNSDLKELVNEFKNIINKNSNIPFPEDSYLQLQYCIKAVFESWNGQRAIEYRRIYNIPETLGTAVNIMAMVFGNMGMDSATGVAFTRDPSTGEKKFFGEFLANAQGEDVVAGIRTPHNIELLALDMPEAYSELLKIAQILENTNRDMQDIEFTIEKGKLFMLQTRVGKRTPMAAIKIAVDMVNEKIITKDEAVLRITCEEIEKVLHPSIDPRSKVQVIAKGLPASPGAAVGKVVFDADKAVEMVKEGYKIILVRPETTPDDVHGIYASQGVLTSRGGMTSHAAVVTRGMGKPCIVGCEEMKIDLYNRVFTTGDISVHEGDIITIEGGEGKVILGEAPLVMPELGEDFKKLLQYADEFRRLRVYANADTPDDAVKAREFGAQGIGLARTEHMFLGPDRVPIVQEMIMAHNNEERNKALLKLLKVQREDFIGILKAMDSLPVTIRLLDPPLHEFLPAVEDLAEEIRQLKIQNPESEEIIIKKNILKKAIDLKEFNPMLGWRGCRLGIVLPEIYEMQVRAIFEAAAYLVEEGYNPIVEVMHPLVGIEKEMNFLTELTHKIARETMEIEGVTLNYKVGTMIEIPRAALIADKLAEKAEFFSFGTNDLTQMTFGFSRDDAERKFIPYYLEHNILENNPFEVLDFEGVGKLMEITVKLGKNVRPNMKIGICGEHGGNPKSVEFCHRIGLDYVSCSPFRIPIARFAAAQAFLKEKAQEVSSSV</sequence>
<evidence type="ECO:0000256" key="10">
    <source>
        <dbReference type="ARBA" id="ARBA00022842"/>
    </source>
</evidence>
<dbReference type="EC" id="2.7.9.1" evidence="3 11"/>
<evidence type="ECO:0000256" key="3">
    <source>
        <dbReference type="ARBA" id="ARBA00011994"/>
    </source>
</evidence>
<evidence type="ECO:0000313" key="19">
    <source>
        <dbReference type="Proteomes" id="UP000811545"/>
    </source>
</evidence>
<dbReference type="GO" id="GO:0016301">
    <property type="term" value="F:kinase activity"/>
    <property type="evidence" value="ECO:0007669"/>
    <property type="project" value="UniProtKB-UniRule"/>
</dbReference>
<dbReference type="InterPro" id="IPR015813">
    <property type="entry name" value="Pyrv/PenolPyrv_kinase-like_dom"/>
</dbReference>
<evidence type="ECO:0000256" key="4">
    <source>
        <dbReference type="ARBA" id="ARBA00020138"/>
    </source>
</evidence>
<dbReference type="EMBL" id="QLTW01000008">
    <property type="protein sequence ID" value="MBT9144446.1"/>
    <property type="molecule type" value="Genomic_DNA"/>
</dbReference>
<organism evidence="18 19">
    <name type="scientific">Psychracetigena formicireducens</name>
    <dbReference type="NCBI Taxonomy" id="2986056"/>
    <lineage>
        <taxon>Bacteria</taxon>
        <taxon>Bacillati</taxon>
        <taxon>Candidatus Lithacetigenota</taxon>
        <taxon>Candidatus Psychracetigena</taxon>
    </lineage>
</organism>
<evidence type="ECO:0000256" key="5">
    <source>
        <dbReference type="ARBA" id="ARBA00022679"/>
    </source>
</evidence>
<dbReference type="PROSITE" id="PS00370">
    <property type="entry name" value="PEP_ENZYMES_PHOS_SITE"/>
    <property type="match status" value="1"/>
</dbReference>
<name>A0A9E2F3Z2_PSYF1</name>
<evidence type="ECO:0000256" key="9">
    <source>
        <dbReference type="ARBA" id="ARBA00022840"/>
    </source>
</evidence>
<dbReference type="InterPro" id="IPR040442">
    <property type="entry name" value="Pyrv_kinase-like_dom_sf"/>
</dbReference>
<keyword evidence="7" id="KW-0547">Nucleotide-binding</keyword>
<dbReference type="Gene3D" id="1.10.189.10">
    <property type="entry name" value="Pyruvate Phosphate Dikinase, domain 2"/>
    <property type="match status" value="1"/>
</dbReference>
<feature type="active site" description="Proton donor" evidence="12">
    <location>
        <position position="836"/>
    </location>
</feature>
<proteinExistence type="inferred from homology"/>
<dbReference type="AlphaFoldDB" id="A0A9E2F3Z2"/>
<evidence type="ECO:0000256" key="1">
    <source>
        <dbReference type="ARBA" id="ARBA00001946"/>
    </source>
</evidence>
<dbReference type="SUPFAM" id="SSF52009">
    <property type="entry name" value="Phosphohistidine domain"/>
    <property type="match status" value="1"/>
</dbReference>
<dbReference type="Pfam" id="PF01326">
    <property type="entry name" value="PPDK_N"/>
    <property type="match status" value="2"/>
</dbReference>
<dbReference type="Gene3D" id="1.20.80.30">
    <property type="match status" value="1"/>
</dbReference>
<dbReference type="PROSITE" id="PS00742">
    <property type="entry name" value="PEP_ENZYMES_2"/>
    <property type="match status" value="1"/>
</dbReference>
<evidence type="ECO:0000259" key="16">
    <source>
        <dbReference type="Pfam" id="PF01326"/>
    </source>
</evidence>
<feature type="binding site" evidence="13">
    <location>
        <position position="773"/>
    </location>
    <ligand>
        <name>substrate</name>
    </ligand>
</feature>
<dbReference type="InterPro" id="IPR036637">
    <property type="entry name" value="Phosphohistidine_dom_sf"/>
</dbReference>
<dbReference type="Pfam" id="PF02896">
    <property type="entry name" value="PEP-utilizers_C"/>
    <property type="match status" value="1"/>
</dbReference>
<evidence type="ECO:0000256" key="11">
    <source>
        <dbReference type="PIRNR" id="PIRNR000853"/>
    </source>
</evidence>
<dbReference type="GO" id="GO:0005524">
    <property type="term" value="F:ATP binding"/>
    <property type="evidence" value="ECO:0007669"/>
    <property type="project" value="UniProtKB-UniRule"/>
</dbReference>
<comment type="caution">
    <text evidence="18">The sequence shown here is derived from an EMBL/GenBank/DDBJ whole genome shotgun (WGS) entry which is preliminary data.</text>
</comment>
<comment type="catalytic activity">
    <reaction evidence="11">
        <text>pyruvate + phosphate + ATP = phosphoenolpyruvate + AMP + diphosphate + H(+)</text>
        <dbReference type="Rhea" id="RHEA:10756"/>
        <dbReference type="ChEBI" id="CHEBI:15361"/>
        <dbReference type="ChEBI" id="CHEBI:15378"/>
        <dbReference type="ChEBI" id="CHEBI:30616"/>
        <dbReference type="ChEBI" id="CHEBI:33019"/>
        <dbReference type="ChEBI" id="CHEBI:43474"/>
        <dbReference type="ChEBI" id="CHEBI:58702"/>
        <dbReference type="ChEBI" id="CHEBI:456215"/>
        <dbReference type="EC" id="2.7.9.1"/>
    </reaction>
</comment>
<feature type="binding site" evidence="13">
    <location>
        <position position="749"/>
    </location>
    <ligand>
        <name>substrate</name>
    </ligand>
</feature>
<reference evidence="18 19" key="1">
    <citation type="journal article" date="2021" name="bioRxiv">
        <title>Unique metabolic strategies in Hadean analogues reveal hints for primordial physiology.</title>
        <authorList>
            <person name="Nobu M.K."/>
            <person name="Nakai R."/>
            <person name="Tamazawa S."/>
            <person name="Mori H."/>
            <person name="Toyoda A."/>
            <person name="Ijiri A."/>
            <person name="Suzuki S."/>
            <person name="Kurokawa K."/>
            <person name="Kamagata Y."/>
            <person name="Tamaki H."/>
        </authorList>
    </citation>
    <scope>NUCLEOTIDE SEQUENCE [LARGE SCALE GENOMIC DNA]</scope>
    <source>
        <strain evidence="18">BS525</strain>
    </source>
</reference>
<feature type="binding site" evidence="14">
    <location>
        <position position="749"/>
    </location>
    <ligand>
        <name>Mg(2+)</name>
        <dbReference type="ChEBI" id="CHEBI:18420"/>
    </ligand>
</feature>
<keyword evidence="18" id="KW-0670">Pyruvate</keyword>
<evidence type="ECO:0000259" key="17">
    <source>
        <dbReference type="Pfam" id="PF02896"/>
    </source>
</evidence>
<evidence type="ECO:0000256" key="14">
    <source>
        <dbReference type="PIRSR" id="PIRSR000853-3"/>
    </source>
</evidence>
<dbReference type="GO" id="GO:0046872">
    <property type="term" value="F:metal ion binding"/>
    <property type="evidence" value="ECO:0007669"/>
    <property type="project" value="UniProtKB-UniRule"/>
</dbReference>
<feature type="domain" description="Pyruvate phosphate dikinase AMP/ATP-binding" evidence="16">
    <location>
        <begin position="64"/>
        <end position="292"/>
    </location>
</feature>
<dbReference type="Proteomes" id="UP000811545">
    <property type="component" value="Unassembled WGS sequence"/>
</dbReference>
<dbReference type="GO" id="GO:0050242">
    <property type="term" value="F:pyruvate, phosphate dikinase activity"/>
    <property type="evidence" value="ECO:0007669"/>
    <property type="project" value="UniProtKB-UniRule"/>
</dbReference>
<keyword evidence="10 14" id="KW-0460">Magnesium</keyword>
<feature type="binding site" evidence="13">
    <location>
        <position position="770"/>
    </location>
    <ligand>
        <name>substrate</name>
    </ligand>
</feature>
<dbReference type="InterPro" id="IPR000121">
    <property type="entry name" value="PEP_util_C"/>
</dbReference>
<dbReference type="PIRSF" id="PIRSF000853">
    <property type="entry name" value="PPDK"/>
    <property type="match status" value="1"/>
</dbReference>
<comment type="similarity">
    <text evidence="2 11">Belongs to the PEP-utilizing enzyme family.</text>
</comment>
<dbReference type="SUPFAM" id="SSF51621">
    <property type="entry name" value="Phosphoenolpyruvate/pyruvate domain"/>
    <property type="match status" value="1"/>
</dbReference>
<feature type="binding site" evidence="13">
    <location>
        <position position="614"/>
    </location>
    <ligand>
        <name>substrate</name>
    </ligand>
</feature>
<feature type="active site" description="Tele-phosphohistidine intermediate" evidence="12">
    <location>
        <position position="452"/>
    </location>
</feature>
<accession>A0A9E2F3Z2</accession>
<evidence type="ECO:0000259" key="15">
    <source>
        <dbReference type="Pfam" id="PF00391"/>
    </source>
</evidence>
<evidence type="ECO:0000313" key="18">
    <source>
        <dbReference type="EMBL" id="MBT9144446.1"/>
    </source>
</evidence>
<dbReference type="Pfam" id="PF00391">
    <property type="entry name" value="PEP-utilizers"/>
    <property type="match status" value="1"/>
</dbReference>
<dbReference type="InterPro" id="IPR010121">
    <property type="entry name" value="Pyruvate_phosphate_dikinase"/>
</dbReference>
<evidence type="ECO:0000256" key="2">
    <source>
        <dbReference type="ARBA" id="ARBA00007837"/>
    </source>
</evidence>
<keyword evidence="6 14" id="KW-0479">Metal-binding</keyword>
<dbReference type="PANTHER" id="PTHR22931:SF9">
    <property type="entry name" value="PYRUVATE, PHOSPHATE DIKINASE 1, CHLOROPLASTIC"/>
    <property type="match status" value="1"/>
</dbReference>
<dbReference type="Gene3D" id="3.50.30.10">
    <property type="entry name" value="Phosphohistidine domain"/>
    <property type="match status" value="1"/>
</dbReference>
<dbReference type="Gene3D" id="3.30.1490.20">
    <property type="entry name" value="ATP-grasp fold, A domain"/>
    <property type="match status" value="1"/>
</dbReference>
<feature type="binding site" evidence="13">
    <location>
        <position position="558"/>
    </location>
    <ligand>
        <name>substrate</name>
    </ligand>
</feature>
<dbReference type="Gene3D" id="3.30.470.20">
    <property type="entry name" value="ATP-grasp fold, B domain"/>
    <property type="match status" value="1"/>
</dbReference>
<gene>
    <name evidence="18" type="primary">ppdK</name>
    <name evidence="18" type="ORF">DDT42_00287</name>
</gene>
<evidence type="ECO:0000256" key="12">
    <source>
        <dbReference type="PIRSR" id="PIRSR000853-1"/>
    </source>
</evidence>
<keyword evidence="8" id="KW-0418">Kinase</keyword>
<dbReference type="InterPro" id="IPR023151">
    <property type="entry name" value="PEP_util_CS"/>
</dbReference>
<dbReference type="PANTHER" id="PTHR22931">
    <property type="entry name" value="PHOSPHOENOLPYRUVATE DIKINASE-RELATED"/>
    <property type="match status" value="1"/>
</dbReference>
<dbReference type="InterPro" id="IPR018274">
    <property type="entry name" value="PEP_util_AS"/>
</dbReference>
<keyword evidence="5 18" id="KW-0808">Transferase</keyword>
<protein>
    <recommendedName>
        <fullName evidence="4 11">Pyruvate, phosphate dikinase</fullName>
        <ecNumber evidence="3 11">2.7.9.1</ecNumber>
    </recommendedName>
</protein>
<dbReference type="InterPro" id="IPR008279">
    <property type="entry name" value="PEP-util_enz_mobile_dom"/>
</dbReference>
<feature type="domain" description="PEP-utilising enzyme mobile" evidence="15">
    <location>
        <begin position="421"/>
        <end position="500"/>
    </location>
</feature>
<evidence type="ECO:0000256" key="6">
    <source>
        <dbReference type="ARBA" id="ARBA00022723"/>
    </source>
</evidence>
<dbReference type="Gene3D" id="3.20.20.60">
    <property type="entry name" value="Phosphoenolpyruvate-binding domains"/>
    <property type="match status" value="1"/>
</dbReference>
<evidence type="ECO:0000256" key="8">
    <source>
        <dbReference type="ARBA" id="ARBA00022777"/>
    </source>
</evidence>
<feature type="domain" description="PEP-utilising enzyme C-terminal" evidence="17">
    <location>
        <begin position="516"/>
        <end position="873"/>
    </location>
</feature>
<dbReference type="SUPFAM" id="SSF56059">
    <property type="entry name" value="Glutathione synthetase ATP-binding domain-like"/>
    <property type="match status" value="1"/>
</dbReference>
<comment type="cofactor">
    <cofactor evidence="1 11 14">
        <name>Mg(2+)</name>
        <dbReference type="ChEBI" id="CHEBI:18420"/>
    </cofactor>
</comment>
<feature type="binding site" evidence="14">
    <location>
        <position position="773"/>
    </location>
    <ligand>
        <name>Mg(2+)</name>
        <dbReference type="ChEBI" id="CHEBI:18420"/>
    </ligand>
</feature>
<feature type="domain" description="Pyruvate phosphate dikinase AMP/ATP-binding" evidence="16">
    <location>
        <begin position="17"/>
        <end position="54"/>
    </location>
</feature>
<dbReference type="InterPro" id="IPR013815">
    <property type="entry name" value="ATP_grasp_subdomain_1"/>
</dbReference>
<dbReference type="NCBIfam" id="TIGR01828">
    <property type="entry name" value="pyru_phos_dikin"/>
    <property type="match status" value="1"/>
</dbReference>